<evidence type="ECO:0000259" key="6">
    <source>
        <dbReference type="Pfam" id="PF02776"/>
    </source>
</evidence>
<dbReference type="Pfam" id="PF02776">
    <property type="entry name" value="TPP_enzyme_N"/>
    <property type="match status" value="1"/>
</dbReference>
<feature type="domain" description="Thiamine pyrophosphate enzyme N-terminal TPP-binding" evidence="6">
    <location>
        <begin position="1"/>
        <end position="104"/>
    </location>
</feature>
<dbReference type="Pfam" id="PF02775">
    <property type="entry name" value="TPP_enzyme_C"/>
    <property type="match status" value="1"/>
</dbReference>
<dbReference type="Gene3D" id="3.40.50.970">
    <property type="match status" value="2"/>
</dbReference>
<dbReference type="GO" id="GO:0009099">
    <property type="term" value="P:L-valine biosynthetic process"/>
    <property type="evidence" value="ECO:0007669"/>
    <property type="project" value="TreeGrafter"/>
</dbReference>
<evidence type="ECO:0000259" key="5">
    <source>
        <dbReference type="Pfam" id="PF02775"/>
    </source>
</evidence>
<dbReference type="Gene3D" id="3.40.50.1220">
    <property type="entry name" value="TPP-binding domain"/>
    <property type="match status" value="1"/>
</dbReference>
<organism evidence="7 8">
    <name type="scientific">Candidatus Gottesmanbacteria bacterium RIFCSPLOWO2_01_FULL_42_22</name>
    <dbReference type="NCBI Taxonomy" id="1798391"/>
    <lineage>
        <taxon>Bacteria</taxon>
        <taxon>Candidatus Gottesmaniibacteriota</taxon>
    </lineage>
</organism>
<dbReference type="InterPro" id="IPR012000">
    <property type="entry name" value="Thiamin_PyroP_enz_cen_dom"/>
</dbReference>
<comment type="similarity">
    <text evidence="1 3">Belongs to the TPP enzyme family.</text>
</comment>
<name>A0A1F6BCM6_9BACT</name>
<dbReference type="EMBL" id="MFJU01000030">
    <property type="protein sequence ID" value="OGG34704.1"/>
    <property type="molecule type" value="Genomic_DNA"/>
</dbReference>
<dbReference type="FunFam" id="3.40.50.970:FF:000007">
    <property type="entry name" value="Acetolactate synthase"/>
    <property type="match status" value="1"/>
</dbReference>
<dbReference type="GO" id="GO:0000287">
    <property type="term" value="F:magnesium ion binding"/>
    <property type="evidence" value="ECO:0007669"/>
    <property type="project" value="InterPro"/>
</dbReference>
<dbReference type="SUPFAM" id="SSF52518">
    <property type="entry name" value="Thiamin diphosphate-binding fold (THDP-binding)"/>
    <property type="match status" value="2"/>
</dbReference>
<dbReference type="InterPro" id="IPR045229">
    <property type="entry name" value="TPP_enz"/>
</dbReference>
<evidence type="ECO:0000313" key="8">
    <source>
        <dbReference type="Proteomes" id="UP000176228"/>
    </source>
</evidence>
<reference evidence="7 8" key="1">
    <citation type="journal article" date="2016" name="Nat. Commun.">
        <title>Thousands of microbial genomes shed light on interconnected biogeochemical processes in an aquifer system.</title>
        <authorList>
            <person name="Anantharaman K."/>
            <person name="Brown C.T."/>
            <person name="Hug L.A."/>
            <person name="Sharon I."/>
            <person name="Castelle C.J."/>
            <person name="Probst A.J."/>
            <person name="Thomas B.C."/>
            <person name="Singh A."/>
            <person name="Wilkins M.J."/>
            <person name="Karaoz U."/>
            <person name="Brodie E.L."/>
            <person name="Williams K.H."/>
            <person name="Hubbard S.S."/>
            <person name="Banfield J.F."/>
        </authorList>
    </citation>
    <scope>NUCLEOTIDE SEQUENCE [LARGE SCALE GENOMIC DNA]</scope>
</reference>
<dbReference type="GO" id="GO:0030976">
    <property type="term" value="F:thiamine pyrophosphate binding"/>
    <property type="evidence" value="ECO:0007669"/>
    <property type="project" value="InterPro"/>
</dbReference>
<dbReference type="InterPro" id="IPR029035">
    <property type="entry name" value="DHS-like_NAD/FAD-binding_dom"/>
</dbReference>
<gene>
    <name evidence="7" type="ORF">A2968_02835</name>
</gene>
<dbReference type="SUPFAM" id="SSF52467">
    <property type="entry name" value="DHS-like NAD/FAD-binding domain"/>
    <property type="match status" value="1"/>
</dbReference>
<sequence>MKLSDYLVSYLKKITDSVFLLSGGGIMHVVDSLRKSSLAVYCCHHEQAAATAAEGYARIKGSPGVVVVTSGPGGTNAITGVAGAWLDSIPMLVISGQVKTDNLLPRKNGKPLLRSLGFQELNIIDMVRPITKYAEMILNPEDIRFHLEKAIYLATNGRPGPVWLDIPLDIQTKEINTEKLHGFQTNGNKTGYKIPWKLITDKLTSARKPLLMAGNGIRLASGRESLLKVIDMFKINTVTPIFTASDLVESDNPYYLGRQGMWGNERANYAVDNCDVLLIIGERMQLTQTSYEYQDFARNAYIIMVDIDKNEINKKTLRVDLPVVCDARYFLEGLLKQKLLLPKWQVSKKEINLHDFSTGKKYVNPYLFFEELNKHLDGINIATADAMASLVTNQSARIKNNQRLLTNAGLGQMGSGLPLAIGACIASGKKTTVCMEGDGSLMLNLSQLQVVKHHRLPLKLFIFNNNGYLSIRNTHLAYFGKIFAADPSTGVSLPDYSKLIKAWGFPYEKISEEKDLVKIKKIMNHPGPVVVELMIDPEQPMLPKWTAGILTDQNEKKDFNNRQ</sequence>
<dbReference type="CDD" id="cd07035">
    <property type="entry name" value="TPP_PYR_POX_like"/>
    <property type="match status" value="1"/>
</dbReference>
<dbReference type="GO" id="GO:0050660">
    <property type="term" value="F:flavin adenine dinucleotide binding"/>
    <property type="evidence" value="ECO:0007669"/>
    <property type="project" value="TreeGrafter"/>
</dbReference>
<protein>
    <recommendedName>
        <fullName evidence="9">Acetolactate synthase</fullName>
    </recommendedName>
</protein>
<dbReference type="PANTHER" id="PTHR18968:SF142">
    <property type="entry name" value="ACETOLACTATE SYNTHASE"/>
    <property type="match status" value="1"/>
</dbReference>
<evidence type="ECO:0000313" key="7">
    <source>
        <dbReference type="EMBL" id="OGG34704.1"/>
    </source>
</evidence>
<dbReference type="AlphaFoldDB" id="A0A1F6BCM6"/>
<dbReference type="GO" id="GO:0005948">
    <property type="term" value="C:acetolactate synthase complex"/>
    <property type="evidence" value="ECO:0007669"/>
    <property type="project" value="TreeGrafter"/>
</dbReference>
<proteinExistence type="inferred from homology"/>
<dbReference type="GO" id="GO:0003984">
    <property type="term" value="F:acetolactate synthase activity"/>
    <property type="evidence" value="ECO:0007669"/>
    <property type="project" value="TreeGrafter"/>
</dbReference>
<evidence type="ECO:0008006" key="9">
    <source>
        <dbReference type="Google" id="ProtNLM"/>
    </source>
</evidence>
<dbReference type="InterPro" id="IPR029061">
    <property type="entry name" value="THDP-binding"/>
</dbReference>
<dbReference type="InterPro" id="IPR011766">
    <property type="entry name" value="TPP_enzyme_TPP-bd"/>
</dbReference>
<dbReference type="PANTHER" id="PTHR18968">
    <property type="entry name" value="THIAMINE PYROPHOSPHATE ENZYMES"/>
    <property type="match status" value="1"/>
</dbReference>
<dbReference type="Pfam" id="PF00205">
    <property type="entry name" value="TPP_enzyme_M"/>
    <property type="match status" value="1"/>
</dbReference>
<comment type="caution">
    <text evidence="7">The sequence shown here is derived from an EMBL/GenBank/DDBJ whole genome shotgun (WGS) entry which is preliminary data.</text>
</comment>
<dbReference type="GO" id="GO:0009097">
    <property type="term" value="P:isoleucine biosynthetic process"/>
    <property type="evidence" value="ECO:0007669"/>
    <property type="project" value="TreeGrafter"/>
</dbReference>
<dbReference type="CDD" id="cd00568">
    <property type="entry name" value="TPP_enzymes"/>
    <property type="match status" value="1"/>
</dbReference>
<accession>A0A1F6BCM6</accession>
<feature type="domain" description="Thiamine pyrophosphate enzyme TPP-binding" evidence="5">
    <location>
        <begin position="390"/>
        <end position="532"/>
    </location>
</feature>
<dbReference type="Proteomes" id="UP000176228">
    <property type="component" value="Unassembled WGS sequence"/>
</dbReference>
<dbReference type="InterPro" id="IPR012001">
    <property type="entry name" value="Thiamin_PyroP_enz_TPP-bd_dom"/>
</dbReference>
<keyword evidence="2 3" id="KW-0786">Thiamine pyrophosphate</keyword>
<evidence type="ECO:0000256" key="3">
    <source>
        <dbReference type="RuleBase" id="RU362132"/>
    </source>
</evidence>
<evidence type="ECO:0000259" key="4">
    <source>
        <dbReference type="Pfam" id="PF00205"/>
    </source>
</evidence>
<feature type="domain" description="Thiamine pyrophosphate enzyme central" evidence="4">
    <location>
        <begin position="200"/>
        <end position="334"/>
    </location>
</feature>
<dbReference type="STRING" id="1798391.A2968_02835"/>
<evidence type="ECO:0000256" key="1">
    <source>
        <dbReference type="ARBA" id="ARBA00007812"/>
    </source>
</evidence>
<evidence type="ECO:0000256" key="2">
    <source>
        <dbReference type="ARBA" id="ARBA00023052"/>
    </source>
</evidence>